<dbReference type="Proteomes" id="UP001056455">
    <property type="component" value="Chromosome"/>
</dbReference>
<evidence type="ECO:0008006" key="3">
    <source>
        <dbReference type="Google" id="ProtNLM"/>
    </source>
</evidence>
<dbReference type="RefSeq" id="WP_252594607.1">
    <property type="nucleotide sequence ID" value="NZ_CP099489.1"/>
</dbReference>
<reference evidence="1" key="1">
    <citation type="submission" date="2022-06" db="EMBL/GenBank/DDBJ databases">
        <title>Ornithinimicrobium HY1793.</title>
        <authorList>
            <person name="Huang Y."/>
        </authorList>
    </citation>
    <scope>NUCLEOTIDE SEQUENCE</scope>
    <source>
        <strain evidence="1">HY1793</strain>
    </source>
</reference>
<gene>
    <name evidence="1" type="ORF">NF556_06160</name>
</gene>
<proteinExistence type="predicted"/>
<keyword evidence="2" id="KW-1185">Reference proteome</keyword>
<name>A0ABY4YWR4_9MICO</name>
<protein>
    <recommendedName>
        <fullName evidence="3">Prevent-host-death protein</fullName>
    </recommendedName>
</protein>
<dbReference type="Gene3D" id="3.30.160.620">
    <property type="match status" value="1"/>
</dbReference>
<dbReference type="Pfam" id="PF12910">
    <property type="entry name" value="PHD_like"/>
    <property type="match status" value="1"/>
</dbReference>
<evidence type="ECO:0000313" key="2">
    <source>
        <dbReference type="Proteomes" id="UP001056455"/>
    </source>
</evidence>
<sequence length="155" mass="16705">MSATQHLHGAPVHSGRATVTAAHYTSFSSARAHLKELLDAAEVGFPASITRGGTRSVVVHGGRLISLLAQSRPAHTQVVHENGTWAAMLPGAPLAGEGETFDEAIDDLVSALRDYAQDWTDRLHVAPNHADQWSLVQLIELSEDEQLRDWLLAAS</sequence>
<dbReference type="EMBL" id="CP099489">
    <property type="protein sequence ID" value="USQ81223.1"/>
    <property type="molecule type" value="Genomic_DNA"/>
</dbReference>
<accession>A0ABY4YWR4</accession>
<dbReference type="Gene3D" id="3.40.1620.10">
    <property type="entry name" value="YefM-like domain"/>
    <property type="match status" value="1"/>
</dbReference>
<organism evidence="1 2">
    <name type="scientific">Ornithinimicrobium faecis</name>
    <dbReference type="NCBI Taxonomy" id="2934158"/>
    <lineage>
        <taxon>Bacteria</taxon>
        <taxon>Bacillati</taxon>
        <taxon>Actinomycetota</taxon>
        <taxon>Actinomycetes</taxon>
        <taxon>Micrococcales</taxon>
        <taxon>Ornithinimicrobiaceae</taxon>
        <taxon>Ornithinimicrobium</taxon>
    </lineage>
</organism>
<dbReference type="InterPro" id="IPR035424">
    <property type="entry name" value="Antitoxin_RelB"/>
</dbReference>
<evidence type="ECO:0000313" key="1">
    <source>
        <dbReference type="EMBL" id="USQ81223.1"/>
    </source>
</evidence>